<feature type="transmembrane region" description="Helical" evidence="1">
    <location>
        <begin position="134"/>
        <end position="161"/>
    </location>
</feature>
<keyword evidence="1" id="KW-0472">Membrane</keyword>
<sequence length="222" mass="23916">MATTNILGVTFTITPTALTVLRIAPLISSTASLTHAYMEWLTNSSFIGPAPVDSSLSRFLINESSREIESIEADANVRKQSQQDIEAAKELVIPEWFTHFFNTGVFSVIGFNNLTLAAAAFNLDFDHGLGESKIFYQAGVGFAAAHFAFIPLVAPSISVLIGMAARRRKGGGSGTIAEDKGAVEWISEWVSYHKIRMSTVDVLAWGCFAWGAINVLTVAPAS</sequence>
<evidence type="ECO:0000313" key="2">
    <source>
        <dbReference type="EMBL" id="KAJ4332990.1"/>
    </source>
</evidence>
<protein>
    <submittedName>
        <fullName evidence="2">Uncharacterized protein</fullName>
    </submittedName>
</protein>
<proteinExistence type="predicted"/>
<dbReference type="Proteomes" id="UP001140562">
    <property type="component" value="Unassembled WGS sequence"/>
</dbReference>
<keyword evidence="1" id="KW-1133">Transmembrane helix</keyword>
<dbReference type="EMBL" id="JAPEUV010000104">
    <property type="protein sequence ID" value="KAJ4332990.1"/>
    <property type="molecule type" value="Genomic_DNA"/>
</dbReference>
<accession>A0A9W9BYF6</accession>
<dbReference type="OrthoDB" id="1523883at2759"/>
<evidence type="ECO:0000313" key="3">
    <source>
        <dbReference type="Proteomes" id="UP001140562"/>
    </source>
</evidence>
<feature type="transmembrane region" description="Helical" evidence="1">
    <location>
        <begin position="100"/>
        <end position="122"/>
    </location>
</feature>
<reference evidence="2" key="1">
    <citation type="submission" date="2022-10" db="EMBL/GenBank/DDBJ databases">
        <title>Tapping the CABI collections for fungal endophytes: first genome assemblies for Collariella, Neodidymelliopsis, Ascochyta clinopodiicola, Didymella pomorum, Didymosphaeria variabile, Neocosmospora piperis and Neocucurbitaria cava.</title>
        <authorList>
            <person name="Hill R."/>
        </authorList>
    </citation>
    <scope>NUCLEOTIDE SEQUENCE</scope>
    <source>
        <strain evidence="2">IMI 360193</strain>
    </source>
</reference>
<dbReference type="AlphaFoldDB" id="A0A9W9BYF6"/>
<name>A0A9W9BYF6_9PLEO</name>
<feature type="transmembrane region" description="Helical" evidence="1">
    <location>
        <begin position="202"/>
        <end position="221"/>
    </location>
</feature>
<evidence type="ECO:0000256" key="1">
    <source>
        <dbReference type="SAM" id="Phobius"/>
    </source>
</evidence>
<organism evidence="2 3">
    <name type="scientific">Didymella glomerata</name>
    <dbReference type="NCBI Taxonomy" id="749621"/>
    <lineage>
        <taxon>Eukaryota</taxon>
        <taxon>Fungi</taxon>
        <taxon>Dikarya</taxon>
        <taxon>Ascomycota</taxon>
        <taxon>Pezizomycotina</taxon>
        <taxon>Dothideomycetes</taxon>
        <taxon>Pleosporomycetidae</taxon>
        <taxon>Pleosporales</taxon>
        <taxon>Pleosporineae</taxon>
        <taxon>Didymellaceae</taxon>
        <taxon>Didymella</taxon>
    </lineage>
</organism>
<gene>
    <name evidence="2" type="ORF">N0V87_007967</name>
</gene>
<keyword evidence="3" id="KW-1185">Reference proteome</keyword>
<keyword evidence="1" id="KW-0812">Transmembrane</keyword>
<comment type="caution">
    <text evidence="2">The sequence shown here is derived from an EMBL/GenBank/DDBJ whole genome shotgun (WGS) entry which is preliminary data.</text>
</comment>